<organism evidence="1 2">
    <name type="scientific">Tenacibaculum soleae</name>
    <dbReference type="NCBI Taxonomy" id="447689"/>
    <lineage>
        <taxon>Bacteria</taxon>
        <taxon>Pseudomonadati</taxon>
        <taxon>Bacteroidota</taxon>
        <taxon>Flavobacteriia</taxon>
        <taxon>Flavobacteriales</taxon>
        <taxon>Flavobacteriaceae</taxon>
        <taxon>Tenacibaculum</taxon>
    </lineage>
</organism>
<dbReference type="NCBIfam" id="TIGR04019">
    <property type="entry name" value="B_thiol_YtxJ"/>
    <property type="match status" value="1"/>
</dbReference>
<gene>
    <name evidence="1" type="ORF">BA195_10505</name>
</gene>
<evidence type="ECO:0000313" key="2">
    <source>
        <dbReference type="Proteomes" id="UP000093186"/>
    </source>
</evidence>
<dbReference type="InterPro" id="IPR036249">
    <property type="entry name" value="Thioredoxin-like_sf"/>
</dbReference>
<dbReference type="RefSeq" id="WP_068705296.1">
    <property type="nucleotide sequence ID" value="NZ_JAUOSW010000003.1"/>
</dbReference>
<dbReference type="AlphaFoldDB" id="A0A1B9XYM1"/>
<dbReference type="EMBL" id="MAKX01000013">
    <property type="protein sequence ID" value="OCK42596.1"/>
    <property type="molecule type" value="Genomic_DNA"/>
</dbReference>
<dbReference type="STRING" id="447689.BA195_10505"/>
<proteinExistence type="predicted"/>
<reference evidence="1 2" key="1">
    <citation type="submission" date="2016-06" db="EMBL/GenBank/DDBJ databases">
        <title>Draft Genome Sequence of Tenacibaculum soleae UCD-KL19.</title>
        <authorList>
            <person name="Eisen J.A."/>
            <person name="Coil D.A."/>
            <person name="Lujan K.M."/>
        </authorList>
    </citation>
    <scope>NUCLEOTIDE SEQUENCE [LARGE SCALE GENOMIC DNA]</scope>
    <source>
        <strain evidence="1 2">UCD-KL19</strain>
    </source>
</reference>
<accession>A0A1B9XYM1</accession>
<name>A0A1B9XYM1_9FLAO</name>
<dbReference type="OrthoDB" id="677051at2"/>
<comment type="caution">
    <text evidence="1">The sequence shown here is derived from an EMBL/GenBank/DDBJ whole genome shotgun (WGS) entry which is preliminary data.</text>
</comment>
<keyword evidence="2" id="KW-1185">Reference proteome</keyword>
<dbReference type="Proteomes" id="UP000093186">
    <property type="component" value="Unassembled WGS sequence"/>
</dbReference>
<dbReference type="InterPro" id="IPR022551">
    <property type="entry name" value="BrxC"/>
</dbReference>
<dbReference type="SUPFAM" id="SSF52833">
    <property type="entry name" value="Thioredoxin-like"/>
    <property type="match status" value="1"/>
</dbReference>
<dbReference type="Gene3D" id="3.40.30.10">
    <property type="entry name" value="Glutaredoxin"/>
    <property type="match status" value="1"/>
</dbReference>
<evidence type="ECO:0000313" key="1">
    <source>
        <dbReference type="EMBL" id="OCK42596.1"/>
    </source>
</evidence>
<sequence length="130" mass="15182">MGIFNSIFGNKEQEEKKEESFINWIPLTSLEQLKKIKEQSKNEAVAIFKHSTRCGISSMVIKRFVSSFDESLKDFKVYYLDLLSYRDISDEIGYEFQVLHQSPQLLVIKNSTVVAHASHYEIARIDLREF</sequence>
<protein>
    <submittedName>
        <fullName evidence="1">Cytosolic protein</fullName>
    </submittedName>
</protein>
<dbReference type="Pfam" id="PF11009">
    <property type="entry name" value="BrxC"/>
    <property type="match status" value="1"/>
</dbReference>